<comment type="similarity">
    <text evidence="2">Belongs to the short-chain dehydrogenases/reductases (SDR) family.</text>
</comment>
<sequence length="336" mass="37311">NLFIIGKMQFFVHLYRGLVIAFRDTFMARKQCESKRRLDGQVVVITGANTGIGKETAYQMTLRGAKVIIGCRDESRAENAIKDIKQRNPKADIYSLPLDLSSLQSVRQFVTEITKRETKVDILINNAGIAFTPEWATADGFEMAFGTNHLGHYLLTLSLLPLMKQSIGTGRAARVVNVSSCIHALGNIHFENINLRNGAYHPQKAYAQSKLANVLFTRELARRLGSDSGVNSYSLHPGAVQSEGARHMTGVQKFLVNIMLKVMAIDVVKGCQTSLYCALDEGLDNESGFYYDNCQRIDAMVSTATDDKSAQQLWQLSEELVRLEDHLKLSSNTTGN</sequence>
<dbReference type="GO" id="GO:0016491">
    <property type="term" value="F:oxidoreductase activity"/>
    <property type="evidence" value="ECO:0007669"/>
    <property type="project" value="UniProtKB-KW"/>
</dbReference>
<dbReference type="SUPFAM" id="SSF51735">
    <property type="entry name" value="NAD(P)-binding Rossmann-fold domains"/>
    <property type="match status" value="1"/>
</dbReference>
<reference evidence="3" key="1">
    <citation type="submission" date="2020-11" db="EMBL/GenBank/DDBJ databases">
        <authorList>
            <person name="Tran Van P."/>
        </authorList>
    </citation>
    <scope>NUCLEOTIDE SEQUENCE</scope>
</reference>
<dbReference type="InterPro" id="IPR036291">
    <property type="entry name" value="NAD(P)-bd_dom_sf"/>
</dbReference>
<dbReference type="PANTHER" id="PTHR43157:SF27">
    <property type="entry name" value="RETINOL DEHYDROGENASE 12, LIKE"/>
    <property type="match status" value="1"/>
</dbReference>
<evidence type="ECO:0008006" key="5">
    <source>
        <dbReference type="Google" id="ProtNLM"/>
    </source>
</evidence>
<gene>
    <name evidence="3" type="ORF">OSB1V03_LOCUS4005</name>
</gene>
<evidence type="ECO:0000256" key="1">
    <source>
        <dbReference type="ARBA" id="ARBA00023002"/>
    </source>
</evidence>
<keyword evidence="1" id="KW-0560">Oxidoreductase</keyword>
<dbReference type="InterPro" id="IPR002347">
    <property type="entry name" value="SDR_fam"/>
</dbReference>
<dbReference type="PANTHER" id="PTHR43157">
    <property type="entry name" value="PHOSPHATIDYLINOSITOL-GLYCAN BIOSYNTHESIS CLASS F PROTEIN-RELATED"/>
    <property type="match status" value="1"/>
</dbReference>
<organism evidence="3">
    <name type="scientific">Medioppia subpectinata</name>
    <dbReference type="NCBI Taxonomy" id="1979941"/>
    <lineage>
        <taxon>Eukaryota</taxon>
        <taxon>Metazoa</taxon>
        <taxon>Ecdysozoa</taxon>
        <taxon>Arthropoda</taxon>
        <taxon>Chelicerata</taxon>
        <taxon>Arachnida</taxon>
        <taxon>Acari</taxon>
        <taxon>Acariformes</taxon>
        <taxon>Sarcoptiformes</taxon>
        <taxon>Oribatida</taxon>
        <taxon>Brachypylina</taxon>
        <taxon>Oppioidea</taxon>
        <taxon>Oppiidae</taxon>
        <taxon>Medioppia</taxon>
    </lineage>
</organism>
<dbReference type="AlphaFoldDB" id="A0A7R9KI81"/>
<feature type="non-terminal residue" evidence="3">
    <location>
        <position position="336"/>
    </location>
</feature>
<dbReference type="PRINTS" id="PR00080">
    <property type="entry name" value="SDRFAMILY"/>
</dbReference>
<dbReference type="Pfam" id="PF00106">
    <property type="entry name" value="adh_short"/>
    <property type="match status" value="1"/>
</dbReference>
<accession>A0A7R9KI81</accession>
<dbReference type="OrthoDB" id="6411518at2759"/>
<proteinExistence type="inferred from homology"/>
<dbReference type="EMBL" id="OC856293">
    <property type="protein sequence ID" value="CAD7623550.1"/>
    <property type="molecule type" value="Genomic_DNA"/>
</dbReference>
<dbReference type="PRINTS" id="PR00081">
    <property type="entry name" value="GDHRDH"/>
</dbReference>
<evidence type="ECO:0000313" key="3">
    <source>
        <dbReference type="EMBL" id="CAD7623550.1"/>
    </source>
</evidence>
<dbReference type="Gene3D" id="3.40.50.720">
    <property type="entry name" value="NAD(P)-binding Rossmann-like Domain"/>
    <property type="match status" value="1"/>
</dbReference>
<keyword evidence="4" id="KW-1185">Reference proteome</keyword>
<evidence type="ECO:0000313" key="4">
    <source>
        <dbReference type="Proteomes" id="UP000759131"/>
    </source>
</evidence>
<evidence type="ECO:0000256" key="2">
    <source>
        <dbReference type="RuleBase" id="RU000363"/>
    </source>
</evidence>
<dbReference type="Proteomes" id="UP000759131">
    <property type="component" value="Unassembled WGS sequence"/>
</dbReference>
<dbReference type="CDD" id="cd05327">
    <property type="entry name" value="retinol-DH_like_SDR_c_like"/>
    <property type="match status" value="1"/>
</dbReference>
<protein>
    <recommendedName>
        <fullName evidence="5">Retinol dehydrogenase 11</fullName>
    </recommendedName>
</protein>
<name>A0A7R9KI81_9ACAR</name>
<dbReference type="EMBL" id="CAJPIZ010001718">
    <property type="protein sequence ID" value="CAG2103980.1"/>
    <property type="molecule type" value="Genomic_DNA"/>
</dbReference>